<comment type="caution">
    <text evidence="2">The sequence shown here is derived from an EMBL/GenBank/DDBJ whole genome shotgun (WGS) entry which is preliminary data.</text>
</comment>
<keyword evidence="2" id="KW-0808">Transferase</keyword>
<dbReference type="RefSeq" id="WP_154545483.1">
    <property type="nucleotide sequence ID" value="NZ_VULO01000009.1"/>
</dbReference>
<dbReference type="GO" id="GO:0003964">
    <property type="term" value="F:RNA-directed DNA polymerase activity"/>
    <property type="evidence" value="ECO:0007669"/>
    <property type="project" value="UniProtKB-KW"/>
</dbReference>
<reference evidence="2 3" key="1">
    <citation type="submission" date="2019-08" db="EMBL/GenBank/DDBJ databases">
        <title>In-depth cultivation of the pig gut microbiome towards novel bacterial diversity and tailored functional studies.</title>
        <authorList>
            <person name="Wylensek D."/>
            <person name="Hitch T.C.A."/>
            <person name="Clavel T."/>
        </authorList>
    </citation>
    <scope>NUCLEOTIDE SEQUENCE [LARGE SCALE GENOMIC DNA]</scope>
    <source>
        <strain evidence="2 3">WB03_NA08</strain>
    </source>
</reference>
<keyword evidence="3" id="KW-1185">Reference proteome</keyword>
<proteinExistence type="predicted"/>
<keyword evidence="2" id="KW-0695">RNA-directed DNA polymerase</keyword>
<protein>
    <submittedName>
        <fullName evidence="2">RNA-directed DNA polymerase</fullName>
    </submittedName>
</protein>
<evidence type="ECO:0000313" key="2">
    <source>
        <dbReference type="EMBL" id="MSS84818.1"/>
    </source>
</evidence>
<sequence>MTVLPYTLKSYVVLTELLGRRAKDPTLRDPDVANAVTALKNRRDRYKDDLVGCNGDDKKQQKVKEAFRADRLKLREARDEATTRALNAALDQLNTELEGTKFSWVLAQGETVAGKLTYQIGASLHLQIASKQVESVVRSAILTPVTERNGVIRALQQALDRKYKHGVIRLDLKSYFESIPHDGIRAALVASSRIDTVTRELVDQLIQEFAVLTGNDHGVPRGVGISSALADLYLSDFDRKLRTMPGVAFYARYVDDIIVVTQAADQMAGISSMISDLLVRLGLEKNASKSFDLTTNDKGQYTQGRAEIEYLGYTFSRPGGHTSLETRLTPKRTDRYVRKIECAFDSWLRSKPSAERANTGSDGLLIKRIRFLSTNTRLHNSKSGVSVGIYFSNSALPESAPQLQELDCRLTQLIEQHKGKMSERLETRLRQQSFVSGFKQRAFLRYSPKDLQQISRCWEHIV</sequence>
<name>A0A6N7W9J4_9ACTO</name>
<dbReference type="CDD" id="cd01646">
    <property type="entry name" value="RT_Bac_retron_I"/>
    <property type="match status" value="1"/>
</dbReference>
<dbReference type="EMBL" id="VULO01000009">
    <property type="protein sequence ID" value="MSS84818.1"/>
    <property type="molecule type" value="Genomic_DNA"/>
</dbReference>
<dbReference type="SUPFAM" id="SSF56672">
    <property type="entry name" value="DNA/RNA polymerases"/>
    <property type="match status" value="1"/>
</dbReference>
<dbReference type="AlphaFoldDB" id="A0A6N7W9J4"/>
<keyword evidence="2" id="KW-0548">Nucleotidyltransferase</keyword>
<gene>
    <name evidence="2" type="ORF">FYJ24_08585</name>
</gene>
<dbReference type="PROSITE" id="PS50878">
    <property type="entry name" value="RT_POL"/>
    <property type="match status" value="1"/>
</dbReference>
<dbReference type="InterPro" id="IPR000477">
    <property type="entry name" value="RT_dom"/>
</dbReference>
<dbReference type="Proteomes" id="UP000470875">
    <property type="component" value="Unassembled WGS sequence"/>
</dbReference>
<dbReference type="NCBIfam" id="NF041747">
    <property type="entry name" value="Drt3a"/>
    <property type="match status" value="1"/>
</dbReference>
<accession>A0A6N7W9J4</accession>
<dbReference type="Pfam" id="PF00078">
    <property type="entry name" value="RVT_1"/>
    <property type="match status" value="1"/>
</dbReference>
<evidence type="ECO:0000259" key="1">
    <source>
        <dbReference type="PROSITE" id="PS50878"/>
    </source>
</evidence>
<organism evidence="2 3">
    <name type="scientific">Scrofimicrobium canadense</name>
    <dbReference type="NCBI Taxonomy" id="2652290"/>
    <lineage>
        <taxon>Bacteria</taxon>
        <taxon>Bacillati</taxon>
        <taxon>Actinomycetota</taxon>
        <taxon>Actinomycetes</taxon>
        <taxon>Actinomycetales</taxon>
        <taxon>Actinomycetaceae</taxon>
        <taxon>Scrofimicrobium</taxon>
    </lineage>
</organism>
<evidence type="ECO:0000313" key="3">
    <source>
        <dbReference type="Proteomes" id="UP000470875"/>
    </source>
</evidence>
<dbReference type="InterPro" id="IPR043502">
    <property type="entry name" value="DNA/RNA_pol_sf"/>
</dbReference>
<feature type="domain" description="Reverse transcriptase" evidence="1">
    <location>
        <begin position="1"/>
        <end position="315"/>
    </location>
</feature>